<name>A0ABN1TNW9_9ACTN</name>
<feature type="transmembrane region" description="Helical" evidence="6">
    <location>
        <begin position="177"/>
        <end position="197"/>
    </location>
</feature>
<keyword evidence="3 6" id="KW-0812">Transmembrane</keyword>
<evidence type="ECO:0000256" key="2">
    <source>
        <dbReference type="ARBA" id="ARBA00022475"/>
    </source>
</evidence>
<reference evidence="7 8" key="1">
    <citation type="journal article" date="2019" name="Int. J. Syst. Evol. Microbiol.">
        <title>The Global Catalogue of Microorganisms (GCM) 10K type strain sequencing project: providing services to taxonomists for standard genome sequencing and annotation.</title>
        <authorList>
            <consortium name="The Broad Institute Genomics Platform"/>
            <consortium name="The Broad Institute Genome Sequencing Center for Infectious Disease"/>
            <person name="Wu L."/>
            <person name="Ma J."/>
        </authorList>
    </citation>
    <scope>NUCLEOTIDE SEQUENCE [LARGE SCALE GENOMIC DNA]</scope>
    <source>
        <strain evidence="7 8">JCM 13008</strain>
    </source>
</reference>
<feature type="transmembrane region" description="Helical" evidence="6">
    <location>
        <begin position="12"/>
        <end position="33"/>
    </location>
</feature>
<keyword evidence="5 6" id="KW-0472">Membrane</keyword>
<comment type="subcellular location">
    <subcellularLocation>
        <location evidence="1">Cell membrane</location>
        <topology evidence="1">Multi-pass membrane protein</topology>
    </subcellularLocation>
</comment>
<evidence type="ECO:0000313" key="8">
    <source>
        <dbReference type="Proteomes" id="UP001501581"/>
    </source>
</evidence>
<feature type="transmembrane region" description="Helical" evidence="6">
    <location>
        <begin position="250"/>
        <end position="274"/>
    </location>
</feature>
<keyword evidence="4 6" id="KW-1133">Transmembrane helix</keyword>
<sequence length="410" mass="43395">MIKRLGSARSLLASTAGIAIAMALMNVGTYSFQMVAARLLGPVQYGAIASLMALMLVVGVVQLGLQATAARRIAAEPEHVARIEREMLRLAYRVTAVLALALLALAPVIDRALKLGSLATAAMVAVTSIPLTIMGAQAGILQGERRWLPLSLLYLAVGVPRVLIGAAMMWWQPTALSGMTAVAIGLLLPVAIGAVALRRRRREAGEAPEHNVRALLRETAYSSQALLAFYVLINADILVARNALDEHQSGLYAAGLILAKAVLFLPQFVIVVAFPSLSDTSERRTALFRGLGLVAVIGAISLAGSVLLSPIAMVFVGGDAYGEIEGDLWAFAILGTLMAMLQLLVYAGLARQGRRAVYLVWFAAALLVLLGPAITTGREALLGFLIVLDGGLFVVLLGISLYRMREPARA</sequence>
<dbReference type="InterPro" id="IPR050833">
    <property type="entry name" value="Poly_Biosynth_Transport"/>
</dbReference>
<feature type="transmembrane region" description="Helical" evidence="6">
    <location>
        <begin position="45"/>
        <end position="69"/>
    </location>
</feature>
<evidence type="ECO:0000256" key="3">
    <source>
        <dbReference type="ARBA" id="ARBA00022692"/>
    </source>
</evidence>
<feature type="transmembrane region" description="Helical" evidence="6">
    <location>
        <begin position="328"/>
        <end position="349"/>
    </location>
</feature>
<feature type="transmembrane region" description="Helical" evidence="6">
    <location>
        <begin position="286"/>
        <end position="316"/>
    </location>
</feature>
<feature type="transmembrane region" description="Helical" evidence="6">
    <location>
        <begin position="115"/>
        <end position="140"/>
    </location>
</feature>
<dbReference type="PANTHER" id="PTHR30250:SF26">
    <property type="entry name" value="PSMA PROTEIN"/>
    <property type="match status" value="1"/>
</dbReference>
<accession>A0ABN1TNW9</accession>
<dbReference type="RefSeq" id="WP_343992121.1">
    <property type="nucleotide sequence ID" value="NZ_BAAALG010000003.1"/>
</dbReference>
<dbReference type="Proteomes" id="UP001501581">
    <property type="component" value="Unassembled WGS sequence"/>
</dbReference>
<evidence type="ECO:0000256" key="1">
    <source>
        <dbReference type="ARBA" id="ARBA00004651"/>
    </source>
</evidence>
<comment type="caution">
    <text evidence="7">The sequence shown here is derived from an EMBL/GenBank/DDBJ whole genome shotgun (WGS) entry which is preliminary data.</text>
</comment>
<feature type="transmembrane region" description="Helical" evidence="6">
    <location>
        <begin position="225"/>
        <end position="244"/>
    </location>
</feature>
<keyword evidence="2" id="KW-1003">Cell membrane</keyword>
<evidence type="ECO:0000256" key="5">
    <source>
        <dbReference type="ARBA" id="ARBA00023136"/>
    </source>
</evidence>
<gene>
    <name evidence="7" type="ORF">GCM10009668_10820</name>
</gene>
<evidence type="ECO:0000256" key="6">
    <source>
        <dbReference type="SAM" id="Phobius"/>
    </source>
</evidence>
<dbReference type="EMBL" id="BAAALG010000003">
    <property type="protein sequence ID" value="GAA1096193.1"/>
    <property type="molecule type" value="Genomic_DNA"/>
</dbReference>
<evidence type="ECO:0000313" key="7">
    <source>
        <dbReference type="EMBL" id="GAA1096193.1"/>
    </source>
</evidence>
<evidence type="ECO:0000256" key="4">
    <source>
        <dbReference type="ARBA" id="ARBA00022989"/>
    </source>
</evidence>
<feature type="transmembrane region" description="Helical" evidence="6">
    <location>
        <begin position="152"/>
        <end position="171"/>
    </location>
</feature>
<keyword evidence="8" id="KW-1185">Reference proteome</keyword>
<dbReference type="PANTHER" id="PTHR30250">
    <property type="entry name" value="PST FAMILY PREDICTED COLANIC ACID TRANSPORTER"/>
    <property type="match status" value="1"/>
</dbReference>
<proteinExistence type="predicted"/>
<evidence type="ECO:0008006" key="9">
    <source>
        <dbReference type="Google" id="ProtNLM"/>
    </source>
</evidence>
<feature type="transmembrane region" description="Helical" evidence="6">
    <location>
        <begin position="380"/>
        <end position="402"/>
    </location>
</feature>
<organism evidence="7 8">
    <name type="scientific">Nocardioides dubius</name>
    <dbReference type="NCBI Taxonomy" id="317019"/>
    <lineage>
        <taxon>Bacteria</taxon>
        <taxon>Bacillati</taxon>
        <taxon>Actinomycetota</taxon>
        <taxon>Actinomycetes</taxon>
        <taxon>Propionibacteriales</taxon>
        <taxon>Nocardioidaceae</taxon>
        <taxon>Nocardioides</taxon>
    </lineage>
</organism>
<feature type="transmembrane region" description="Helical" evidence="6">
    <location>
        <begin position="90"/>
        <end position="109"/>
    </location>
</feature>
<protein>
    <recommendedName>
        <fullName evidence="9">Polysaccharide biosynthesis protein</fullName>
    </recommendedName>
</protein>
<feature type="transmembrane region" description="Helical" evidence="6">
    <location>
        <begin position="356"/>
        <end position="374"/>
    </location>
</feature>